<dbReference type="EMBL" id="JBHTLP010000002">
    <property type="protein sequence ID" value="MFD1140189.1"/>
    <property type="molecule type" value="Genomic_DNA"/>
</dbReference>
<reference evidence="3" key="1">
    <citation type="journal article" date="2019" name="Int. J. Syst. Evol. Microbiol.">
        <title>The Global Catalogue of Microorganisms (GCM) 10K type strain sequencing project: providing services to taxonomists for standard genome sequencing and annotation.</title>
        <authorList>
            <consortium name="The Broad Institute Genomics Platform"/>
            <consortium name="The Broad Institute Genome Sequencing Center for Infectious Disease"/>
            <person name="Wu L."/>
            <person name="Ma J."/>
        </authorList>
    </citation>
    <scope>NUCLEOTIDE SEQUENCE [LARGE SCALE GENOMIC DNA]</scope>
    <source>
        <strain evidence="3">CCUG 55608</strain>
    </source>
</reference>
<protein>
    <submittedName>
        <fullName evidence="2">Uncharacterized protein</fullName>
    </submittedName>
</protein>
<dbReference type="Proteomes" id="UP001597116">
    <property type="component" value="Unassembled WGS sequence"/>
</dbReference>
<sequence>MAKYAKNPPYRLDKSKALVWTLIMLLAVGFLFAWYFLLSWLIHLM</sequence>
<keyword evidence="3" id="KW-1185">Reference proteome</keyword>
<name>A0ABW3QF47_9BACT</name>
<feature type="transmembrane region" description="Helical" evidence="1">
    <location>
        <begin position="17"/>
        <end position="42"/>
    </location>
</feature>
<proteinExistence type="predicted"/>
<evidence type="ECO:0000313" key="3">
    <source>
        <dbReference type="Proteomes" id="UP001597116"/>
    </source>
</evidence>
<organism evidence="2 3">
    <name type="scientific">Larkinella insperata</name>
    <dbReference type="NCBI Taxonomy" id="332158"/>
    <lineage>
        <taxon>Bacteria</taxon>
        <taxon>Pseudomonadati</taxon>
        <taxon>Bacteroidota</taxon>
        <taxon>Cytophagia</taxon>
        <taxon>Cytophagales</taxon>
        <taxon>Spirosomataceae</taxon>
        <taxon>Larkinella</taxon>
    </lineage>
</organism>
<keyword evidence="1" id="KW-1133">Transmembrane helix</keyword>
<gene>
    <name evidence="2" type="ORF">ACFQ4C_03680</name>
</gene>
<comment type="caution">
    <text evidence="2">The sequence shown here is derived from an EMBL/GenBank/DDBJ whole genome shotgun (WGS) entry which is preliminary data.</text>
</comment>
<keyword evidence="1" id="KW-0472">Membrane</keyword>
<accession>A0ABW3QF47</accession>
<evidence type="ECO:0000256" key="1">
    <source>
        <dbReference type="SAM" id="Phobius"/>
    </source>
</evidence>
<dbReference type="RefSeq" id="WP_265989779.1">
    <property type="nucleotide sequence ID" value="NZ_CP110973.1"/>
</dbReference>
<evidence type="ECO:0000313" key="2">
    <source>
        <dbReference type="EMBL" id="MFD1140189.1"/>
    </source>
</evidence>
<keyword evidence="1" id="KW-0812">Transmembrane</keyword>